<keyword evidence="2" id="KW-1064">Adaptive immunity</keyword>
<dbReference type="InterPro" id="IPR007110">
    <property type="entry name" value="Ig-like_dom"/>
</dbReference>
<dbReference type="Ensembl" id="ENSSLUT00000014265.1">
    <property type="protein sequence ID" value="ENSSLUP00000013807.1"/>
    <property type="gene ID" value="ENSSLUG00000006499.1"/>
</dbReference>
<evidence type="ECO:0000256" key="2">
    <source>
        <dbReference type="ARBA" id="ARBA00023130"/>
    </source>
</evidence>
<dbReference type="GeneTree" id="ENSGT01030000234557"/>
<dbReference type="SMART" id="SM00409">
    <property type="entry name" value="IG"/>
    <property type="match status" value="2"/>
</dbReference>
<evidence type="ECO:0000313" key="9">
    <source>
        <dbReference type="Proteomes" id="UP000694568"/>
    </source>
</evidence>
<dbReference type="PANTHER" id="PTHR19367:SF18">
    <property type="entry name" value="T CELL RECEPTOR ALPHA VARIABLE 16"/>
    <property type="match status" value="1"/>
</dbReference>
<dbReference type="Gene3D" id="2.60.40.10">
    <property type="entry name" value="Immunoglobulins"/>
    <property type="match status" value="2"/>
</dbReference>
<keyword evidence="3" id="KW-0675">Receptor</keyword>
<dbReference type="InterPro" id="IPR013106">
    <property type="entry name" value="Ig_V-set"/>
</dbReference>
<dbReference type="Pfam" id="PF07686">
    <property type="entry name" value="V-set"/>
    <property type="match status" value="2"/>
</dbReference>
<dbReference type="Proteomes" id="UP000694568">
    <property type="component" value="Unplaced"/>
</dbReference>
<keyword evidence="5" id="KW-0391">Immunity</keyword>
<dbReference type="SMART" id="SM00406">
    <property type="entry name" value="IGv"/>
    <property type="match status" value="2"/>
</dbReference>
<keyword evidence="9" id="KW-1185">Reference proteome</keyword>
<evidence type="ECO:0000256" key="5">
    <source>
        <dbReference type="ARBA" id="ARBA00043266"/>
    </source>
</evidence>
<name>A0A8C9XRM2_SANLU</name>
<sequence length="299" mass="34090">MFTQSHDVTSTTGFNPRSPHSLFTCLWMILFPCEELTPVEKEENSLEGSSVTLSYRYSKQAAVDDYFFWYRQYPGKPPEPEFLLYITEDGSIYPTGSDFLAHIDKSKKHVKLEISSAKVSDSAVYYCAVRPTVTGNTKTLYKNLWSKDNTILHNIHQRESHCSGQSQSVERSSTDDKEEGPMIVIQSTGDDITTEGETVTLGCTFVTDQTPTLYWYKQKENDYPKMLLQRFSVKTENAKAQERIDATIKDKSVPLKIQKLQLSDSAVYYCALQPTVTGNTKTLYKNLWSKDNTILHNVH</sequence>
<keyword evidence="5" id="KW-1279">T cell receptor</keyword>
<proteinExistence type="predicted"/>
<feature type="domain" description="Ig-like" evidence="7">
    <location>
        <begin position="181"/>
        <end position="284"/>
    </location>
</feature>
<evidence type="ECO:0000256" key="1">
    <source>
        <dbReference type="ARBA" id="ARBA00022729"/>
    </source>
</evidence>
<dbReference type="InterPro" id="IPR036179">
    <property type="entry name" value="Ig-like_dom_sf"/>
</dbReference>
<dbReference type="GO" id="GO:0042101">
    <property type="term" value="C:T cell receptor complex"/>
    <property type="evidence" value="ECO:0007669"/>
    <property type="project" value="UniProtKB-KW"/>
</dbReference>
<accession>A0A8C9XRM2</accession>
<keyword evidence="4" id="KW-0393">Immunoglobulin domain</keyword>
<evidence type="ECO:0000313" key="8">
    <source>
        <dbReference type="Ensembl" id="ENSSLUP00000013807.1"/>
    </source>
</evidence>
<organism evidence="8 9">
    <name type="scientific">Sander lucioperca</name>
    <name type="common">Pike-perch</name>
    <name type="synonym">Perca lucioperca</name>
    <dbReference type="NCBI Taxonomy" id="283035"/>
    <lineage>
        <taxon>Eukaryota</taxon>
        <taxon>Metazoa</taxon>
        <taxon>Chordata</taxon>
        <taxon>Craniata</taxon>
        <taxon>Vertebrata</taxon>
        <taxon>Euteleostomi</taxon>
        <taxon>Actinopterygii</taxon>
        <taxon>Neopterygii</taxon>
        <taxon>Teleostei</taxon>
        <taxon>Neoteleostei</taxon>
        <taxon>Acanthomorphata</taxon>
        <taxon>Eupercaria</taxon>
        <taxon>Perciformes</taxon>
        <taxon>Percoidei</taxon>
        <taxon>Percidae</taxon>
        <taxon>Luciopercinae</taxon>
        <taxon>Sander</taxon>
    </lineage>
</organism>
<evidence type="ECO:0000256" key="3">
    <source>
        <dbReference type="ARBA" id="ARBA00023170"/>
    </source>
</evidence>
<feature type="compositionally biased region" description="Polar residues" evidence="6">
    <location>
        <begin position="162"/>
        <end position="171"/>
    </location>
</feature>
<reference evidence="8" key="1">
    <citation type="submission" date="2025-08" db="UniProtKB">
        <authorList>
            <consortium name="Ensembl"/>
        </authorList>
    </citation>
    <scope>IDENTIFICATION</scope>
</reference>
<keyword evidence="1" id="KW-0732">Signal</keyword>
<dbReference type="SUPFAM" id="SSF48726">
    <property type="entry name" value="Immunoglobulin"/>
    <property type="match status" value="2"/>
</dbReference>
<dbReference type="PROSITE" id="PS50835">
    <property type="entry name" value="IG_LIKE"/>
    <property type="match status" value="2"/>
</dbReference>
<dbReference type="InterPro" id="IPR051287">
    <property type="entry name" value="TCR_variable_region"/>
</dbReference>
<evidence type="ECO:0000256" key="4">
    <source>
        <dbReference type="ARBA" id="ARBA00023319"/>
    </source>
</evidence>
<dbReference type="AlphaFoldDB" id="A0A8C9XRM2"/>
<evidence type="ECO:0000259" key="7">
    <source>
        <dbReference type="PROSITE" id="PS50835"/>
    </source>
</evidence>
<dbReference type="InterPro" id="IPR013783">
    <property type="entry name" value="Ig-like_fold"/>
</dbReference>
<dbReference type="InterPro" id="IPR003599">
    <property type="entry name" value="Ig_sub"/>
</dbReference>
<protein>
    <recommendedName>
        <fullName evidence="7">Ig-like domain-containing protein</fullName>
    </recommendedName>
</protein>
<evidence type="ECO:0000256" key="6">
    <source>
        <dbReference type="SAM" id="MobiDB-lite"/>
    </source>
</evidence>
<dbReference type="PANTHER" id="PTHR19367">
    <property type="entry name" value="T-CELL RECEPTOR ALPHA CHAIN V REGION"/>
    <property type="match status" value="1"/>
</dbReference>
<reference evidence="8" key="2">
    <citation type="submission" date="2025-09" db="UniProtKB">
        <authorList>
            <consortium name="Ensembl"/>
        </authorList>
    </citation>
    <scope>IDENTIFICATION</scope>
</reference>
<feature type="region of interest" description="Disordered" evidence="6">
    <location>
        <begin position="158"/>
        <end position="178"/>
    </location>
</feature>
<feature type="domain" description="Ig-like" evidence="7">
    <location>
        <begin position="32"/>
        <end position="141"/>
    </location>
</feature>
<dbReference type="GO" id="GO:0002250">
    <property type="term" value="P:adaptive immune response"/>
    <property type="evidence" value="ECO:0007669"/>
    <property type="project" value="UniProtKB-KW"/>
</dbReference>